<evidence type="ECO:0008006" key="3">
    <source>
        <dbReference type="Google" id="ProtNLM"/>
    </source>
</evidence>
<accession>A0A7J7P8Z2</accession>
<dbReference type="AlphaFoldDB" id="A0A7J7P8Z2"/>
<dbReference type="Proteomes" id="UP000541444">
    <property type="component" value="Unassembled WGS sequence"/>
</dbReference>
<dbReference type="OrthoDB" id="1752183at2759"/>
<gene>
    <name evidence="1" type="ORF">GIB67_003374</name>
</gene>
<organism evidence="1 2">
    <name type="scientific">Kingdonia uniflora</name>
    <dbReference type="NCBI Taxonomy" id="39325"/>
    <lineage>
        <taxon>Eukaryota</taxon>
        <taxon>Viridiplantae</taxon>
        <taxon>Streptophyta</taxon>
        <taxon>Embryophyta</taxon>
        <taxon>Tracheophyta</taxon>
        <taxon>Spermatophyta</taxon>
        <taxon>Magnoliopsida</taxon>
        <taxon>Ranunculales</taxon>
        <taxon>Circaeasteraceae</taxon>
        <taxon>Kingdonia</taxon>
    </lineage>
</organism>
<evidence type="ECO:0000313" key="1">
    <source>
        <dbReference type="EMBL" id="KAF6175886.1"/>
    </source>
</evidence>
<sequence length="196" mass="22120">MASFIWMEMNLKHFDNKLVTPKSTLSVIISELSIRINHALNGKEDNTVNKQIGLAWKTVDRLVVKTVLRCKWKLPLAREFLLSIDGTADGCYGGMFRDVEGTFVLGFAGKEAAVSMLQHLLRALERGLTHGISNRFVDFSVSTISDMFIDIVLMRKVPPWNCIAINNDIQEKIKMVQNFKIEFVYKEANATIGLLA</sequence>
<comment type="caution">
    <text evidence="1">The sequence shown here is derived from an EMBL/GenBank/DDBJ whole genome shotgun (WGS) entry which is preliminary data.</text>
</comment>
<proteinExistence type="predicted"/>
<name>A0A7J7P8Z2_9MAGN</name>
<dbReference type="EMBL" id="JACGCM010000140">
    <property type="protein sequence ID" value="KAF6175886.1"/>
    <property type="molecule type" value="Genomic_DNA"/>
</dbReference>
<evidence type="ECO:0000313" key="2">
    <source>
        <dbReference type="Proteomes" id="UP000541444"/>
    </source>
</evidence>
<reference evidence="1 2" key="1">
    <citation type="journal article" date="2020" name="IScience">
        <title>Genome Sequencing of the Endangered Kingdonia uniflora (Circaeasteraceae, Ranunculales) Reveals Potential Mechanisms of Evolutionary Specialization.</title>
        <authorList>
            <person name="Sun Y."/>
            <person name="Deng T."/>
            <person name="Zhang A."/>
            <person name="Moore M.J."/>
            <person name="Landis J.B."/>
            <person name="Lin N."/>
            <person name="Zhang H."/>
            <person name="Zhang X."/>
            <person name="Huang J."/>
            <person name="Zhang X."/>
            <person name="Sun H."/>
            <person name="Wang H."/>
        </authorList>
    </citation>
    <scope>NUCLEOTIDE SEQUENCE [LARGE SCALE GENOMIC DNA]</scope>
    <source>
        <strain evidence="1">TB1705</strain>
        <tissue evidence="1">Leaf</tissue>
    </source>
</reference>
<keyword evidence="2" id="KW-1185">Reference proteome</keyword>
<protein>
    <recommendedName>
        <fullName evidence="3">RNase H type-1 domain-containing protein</fullName>
    </recommendedName>
</protein>